<proteinExistence type="inferred from homology"/>
<dbReference type="GeneID" id="113495235"/>
<reference evidence="3" key="1">
    <citation type="submission" date="2025-08" db="UniProtKB">
        <authorList>
            <consortium name="RefSeq"/>
        </authorList>
    </citation>
    <scope>IDENTIFICATION</scope>
</reference>
<name>A0A7E5VMW6_TRINI</name>
<evidence type="ECO:0000313" key="2">
    <source>
        <dbReference type="Proteomes" id="UP000322000"/>
    </source>
</evidence>
<protein>
    <submittedName>
        <fullName evidence="3">Uncharacterized protein LOC113495235</fullName>
    </submittedName>
</protein>
<dbReference type="Pfam" id="PF15092">
    <property type="entry name" value="UPF0728"/>
    <property type="match status" value="1"/>
</dbReference>
<evidence type="ECO:0000313" key="3">
    <source>
        <dbReference type="RefSeq" id="XP_026729659.1"/>
    </source>
</evidence>
<gene>
    <name evidence="3" type="primary">LOC113495235</name>
</gene>
<evidence type="ECO:0000256" key="1">
    <source>
        <dbReference type="ARBA" id="ARBA00009973"/>
    </source>
</evidence>
<dbReference type="InterPro" id="IPR027885">
    <property type="entry name" value="UPF0728"/>
</dbReference>
<dbReference type="OrthoDB" id="10003460at2759"/>
<dbReference type="KEGG" id="tnl:113495235"/>
<dbReference type="RefSeq" id="XP_026729659.1">
    <property type="nucleotide sequence ID" value="XM_026873858.1"/>
</dbReference>
<dbReference type="Proteomes" id="UP000322000">
    <property type="component" value="Chromosome 6"/>
</dbReference>
<sequence>MSFLYVKCYYGPCNTFHNNGHKPQCLNGLRDGLQHLGFRIDLLPVDFENYCMLEMCGHEIFRCNIKQFHFNTTGHRDLVCTRAIDAVLQSAVKFRRARAYLWFWTLTEHEMFIRRKNFPVDHWITKIKYEKSVPCKTCKQCCNIKEHQRQAIED</sequence>
<dbReference type="InParanoid" id="A0A7E5VMW6"/>
<accession>A0A7E5VMW6</accession>
<keyword evidence="2" id="KW-1185">Reference proteome</keyword>
<organism evidence="2 3">
    <name type="scientific">Trichoplusia ni</name>
    <name type="common">Cabbage looper</name>
    <dbReference type="NCBI Taxonomy" id="7111"/>
    <lineage>
        <taxon>Eukaryota</taxon>
        <taxon>Metazoa</taxon>
        <taxon>Ecdysozoa</taxon>
        <taxon>Arthropoda</taxon>
        <taxon>Hexapoda</taxon>
        <taxon>Insecta</taxon>
        <taxon>Pterygota</taxon>
        <taxon>Neoptera</taxon>
        <taxon>Endopterygota</taxon>
        <taxon>Lepidoptera</taxon>
        <taxon>Glossata</taxon>
        <taxon>Ditrysia</taxon>
        <taxon>Noctuoidea</taxon>
        <taxon>Noctuidae</taxon>
        <taxon>Plusiinae</taxon>
        <taxon>Trichoplusia</taxon>
    </lineage>
</organism>
<comment type="similarity">
    <text evidence="1">Belongs to the UPF0728 family.</text>
</comment>
<dbReference type="AlphaFoldDB" id="A0A7E5VMW6"/>